<dbReference type="AlphaFoldDB" id="A0AAU9D6I2"/>
<organism evidence="1 2">
    <name type="scientific">Xylocopilactobacillus apicola</name>
    <dbReference type="NCBI Taxonomy" id="2932184"/>
    <lineage>
        <taxon>Bacteria</taxon>
        <taxon>Bacillati</taxon>
        <taxon>Bacillota</taxon>
        <taxon>Bacilli</taxon>
        <taxon>Lactobacillales</taxon>
        <taxon>Lactobacillaceae</taxon>
        <taxon>Xylocopilactobacillus</taxon>
    </lineage>
</organism>
<dbReference type="Proteomes" id="UP001321861">
    <property type="component" value="Chromosome"/>
</dbReference>
<dbReference type="InterPro" id="IPR032675">
    <property type="entry name" value="LRR_dom_sf"/>
</dbReference>
<dbReference type="Gene3D" id="3.80.10.10">
    <property type="entry name" value="Ribonuclease Inhibitor"/>
    <property type="match status" value="1"/>
</dbReference>
<dbReference type="PANTHER" id="PTHR45661:SF3">
    <property type="entry name" value="IG-LIKE DOMAIN-CONTAINING PROTEIN"/>
    <property type="match status" value="1"/>
</dbReference>
<dbReference type="InterPro" id="IPR036116">
    <property type="entry name" value="FN3_sf"/>
</dbReference>
<evidence type="ECO:0000313" key="2">
    <source>
        <dbReference type="Proteomes" id="UP001321861"/>
    </source>
</evidence>
<dbReference type="EMBL" id="AP026802">
    <property type="protein sequence ID" value="BDR57971.1"/>
    <property type="molecule type" value="Genomic_DNA"/>
</dbReference>
<reference evidence="1 2" key="1">
    <citation type="journal article" date="2023" name="Microbiol. Spectr.">
        <title>Symbiosis of Carpenter Bees with Uncharacterized Lactic Acid Bacteria Showing NAD Auxotrophy.</title>
        <authorList>
            <person name="Kawasaki S."/>
            <person name="Ozawa K."/>
            <person name="Mori T."/>
            <person name="Yamamoto A."/>
            <person name="Ito M."/>
            <person name="Ohkuma M."/>
            <person name="Sakamoto M."/>
            <person name="Matsutani M."/>
        </authorList>
    </citation>
    <scope>NUCLEOTIDE SEQUENCE [LARGE SCALE GENOMIC DNA]</scope>
    <source>
        <strain evidence="1 2">XA3</strain>
    </source>
</reference>
<accession>A0AAU9D6I2</accession>
<dbReference type="Pfam" id="PF03382">
    <property type="entry name" value="DUF285"/>
    <property type="match status" value="2"/>
</dbReference>
<dbReference type="SUPFAM" id="SSF52058">
    <property type="entry name" value="L domain-like"/>
    <property type="match status" value="1"/>
</dbReference>
<dbReference type="SUPFAM" id="SSF49265">
    <property type="entry name" value="Fibronectin type III"/>
    <property type="match status" value="1"/>
</dbReference>
<protein>
    <recommendedName>
        <fullName evidence="3">Surface protein</fullName>
    </recommendedName>
</protein>
<dbReference type="KEGG" id="xap:XA3_04120"/>
<dbReference type="RefSeq" id="WP_317635897.1">
    <property type="nucleotide sequence ID" value="NZ_AP026802.1"/>
</dbReference>
<dbReference type="NCBIfam" id="TIGR02167">
    <property type="entry name" value="Liste_lipo_26"/>
    <property type="match status" value="5"/>
</dbReference>
<dbReference type="InterPro" id="IPR053139">
    <property type="entry name" value="Surface_bspA-like"/>
</dbReference>
<sequence>MKVFRKLGNILLVLSGIMALIFALNFKQDSKAAEFPENVSMKGLQSNLEFGNRVFEQIEQNHLQSRSKIQPQELSTIITPGNFRLKAESQFVSNQSSVKLNWDALPNVKEGYVVQRTTDGYSWTVPPTTYGQRVEVLNVYPGTSNFLKRWMDQLDPNSGQPVSMGLINVTPVSISDFNRNPNSYLKDSLGNYKYHSVYFGSEDSGGQDLNYSSYQAVAAYAETGRSLIFGHDTIARSLHPYMKQFASKLGFVIWDALPSGMTVSGRNLVGSTQIQITKDGFLTQYPYRLDPNATYNIKMAHTTGQFFVNNSGATRWMSFKNPSYNGTIVNSLRNNYGQVIGDNNHYLVTKDNYAMIQTGHTTGACTPDEAKVIANMIYYIGALNTNNSGEDHTVLDQAAPNLPQINLTNQNSNQLGFGVSTTDNATFYQYRVKANTSAGVSYSDTVRVPLSTGIKGYVYSLDSNPNGTPSVVKNSSGEVTNINLNPTSSSNPLATLLVNRNGLASNYLHVVAVDGANNVSATKTVKLTDYYQWWEYNSGTLTIYPHQLNSNVDATIIGSGTATIVKWPWDQYLSQINNVKINPGVTATGSLFQLFARMTALTSIQGLAGLDTSSVIDMRGMFQDCSSLTTLDLSGFNTANVINFYRFLRGCTNLTNVKFGPNFLTSNVVDFGGMFEFCGSLTSLDVSKFDTSNATQFEAMFSGCSKLTKLEVDRFNTSKATNMDWMFLNCHNLTTLNITNFRTPMLTSMQSTFSECRRLTTLDLSNLNVSKVNDFSYLFENSYSLTELDLSNFNIKTTADTTKMFNKTNSLWKLKLGANTKLGTLTFLGNPTQGTVINDIFNPTPVYYATGNTWREVATGSPHLPNGAIKTAAQIAGESQTRSDDRIYVWDQNGIQTLEFTPGSIDLGTYAGHLKNKEYVSASQNLKITDNRNDRSGKQWRVEAAVTKPFKHTTDPTKVISGDPLYHHDVNSNMKINLSATARTLYNGTATSGYQEIKNFPFLIRFKANPSDIPAAGTYKATVTYTLVNPLP</sequence>
<evidence type="ECO:0000313" key="1">
    <source>
        <dbReference type="EMBL" id="BDR57971.1"/>
    </source>
</evidence>
<name>A0AAU9D6I2_9LACO</name>
<evidence type="ECO:0008006" key="3">
    <source>
        <dbReference type="Google" id="ProtNLM"/>
    </source>
</evidence>
<gene>
    <name evidence="1" type="ORF">XA3_04120</name>
</gene>
<dbReference type="PANTHER" id="PTHR45661">
    <property type="entry name" value="SURFACE ANTIGEN"/>
    <property type="match status" value="1"/>
</dbReference>
<dbReference type="InterPro" id="IPR011889">
    <property type="entry name" value="Liste_lipo_26"/>
</dbReference>
<dbReference type="InterPro" id="IPR005046">
    <property type="entry name" value="DUF285"/>
</dbReference>
<proteinExistence type="predicted"/>
<keyword evidence="2" id="KW-1185">Reference proteome</keyword>